<feature type="domain" description="AMP-dependent synthetase/ligase" evidence="4">
    <location>
        <begin position="23"/>
        <end position="439"/>
    </location>
</feature>
<evidence type="ECO:0000313" key="5">
    <source>
        <dbReference type="EMBL" id="RTZ77485.1"/>
    </source>
</evidence>
<evidence type="ECO:0000256" key="1">
    <source>
        <dbReference type="ARBA" id="ARBA00022598"/>
    </source>
</evidence>
<protein>
    <submittedName>
        <fullName evidence="5">Long-chain fatty acid--CoA ligase</fullName>
    </submittedName>
</protein>
<dbReference type="PANTHER" id="PTHR43272">
    <property type="entry name" value="LONG-CHAIN-FATTY-ACID--COA LIGASE"/>
    <property type="match status" value="1"/>
</dbReference>
<organism evidence="5 6">
    <name type="scientific">SAR324 cluster bacterium</name>
    <dbReference type="NCBI Taxonomy" id="2024889"/>
    <lineage>
        <taxon>Bacteria</taxon>
        <taxon>Deltaproteobacteria</taxon>
        <taxon>SAR324 cluster</taxon>
    </lineage>
</organism>
<gene>
    <name evidence="5" type="ORF">DSY98_08890</name>
</gene>
<sequence length="659" mass="74289">MKETTATEKLSQVLDTVPKLLLDHAKKRADRPANRLKDLGIWQTWTWSEVADEVRNLACGLSKIGFQRGDKLAVIGDNRPRLYWSMVAAQALGGIPVPLYQDSVAEEMVYVLENADVKYAIVQNQEQTDKLLEIKDRLPNLKHICYEEPRGMRDYTQDFIHYYKDIQKTGRDYHNENSDYFLQEIGKGQGSDISIFLYTSGTTGKPKGVVLTSDNLIITARNSIEFDNLTSEEEVLAYLPMAWVGDNIFSLAQAYVIGFCVNCPENPETVMTDLKEIGPTYYFAPPAIYETVLTKVMIRMEDASKIKHSMFKYFMDLAKSVGIRILDGKPVSFKERILYSIGQFLVYGPLKNNLGLSRTRLAYTAGEAIGPEIFEFFRSLGINIKQLYGQTEASVFICAQPDGQVKADTVGTAYPGVELRLADNNEVFYRSPGVFHSYYKNPESTAETKDAEGWVATGDAGFFDEDGHLKIIDRAKDVGRMSDGTMFAPKYIENKLKFFPFIKEAVAFGDEKEFTTAFICIDIEAVGNWAERKNLAYSGYTDLSARAEVYDLLQECVETVNADLARDEKLSGSQIKRFLLLHKELDADDGELTRTRKVRRRIVAEKYAVLISALDDPQQTHCEIDSQMTFEDGRTGMVHADLQIRESALAESQVHTLAA</sequence>
<dbReference type="InterPro" id="IPR020845">
    <property type="entry name" value="AMP-binding_CS"/>
</dbReference>
<name>A0A432G1N7_9DELT</name>
<comment type="caution">
    <text evidence="5">The sequence shown here is derived from an EMBL/GenBank/DDBJ whole genome shotgun (WGS) entry which is preliminary data.</text>
</comment>
<evidence type="ECO:0000313" key="6">
    <source>
        <dbReference type="Proteomes" id="UP000286732"/>
    </source>
</evidence>
<dbReference type="Pfam" id="PF00501">
    <property type="entry name" value="AMP-binding"/>
    <property type="match status" value="1"/>
</dbReference>
<accession>A0A432G1N7</accession>
<evidence type="ECO:0000256" key="2">
    <source>
        <dbReference type="ARBA" id="ARBA00022832"/>
    </source>
</evidence>
<keyword evidence="1 5" id="KW-0436">Ligase</keyword>
<keyword evidence="3" id="KW-0443">Lipid metabolism</keyword>
<dbReference type="InterPro" id="IPR000873">
    <property type="entry name" value="AMP-dep_synth/lig_dom"/>
</dbReference>
<reference evidence="5 6" key="1">
    <citation type="submission" date="2018-06" db="EMBL/GenBank/DDBJ databases">
        <title>Combined omics and stable isotope probing to characterize newly discovered Mariana Back-Arc vent microbial communities.</title>
        <authorList>
            <person name="Trembath-Reichert E."/>
            <person name="Huber J.A."/>
        </authorList>
    </citation>
    <scope>NUCLEOTIDE SEQUENCE [LARGE SCALE GENOMIC DNA]</scope>
    <source>
        <strain evidence="5">MAG 63_2</strain>
    </source>
</reference>
<dbReference type="PANTHER" id="PTHR43272:SF32">
    <property type="entry name" value="AMP-DEPENDENT SYNTHETASE_LIGASE DOMAIN-CONTAINING PROTEIN"/>
    <property type="match status" value="1"/>
</dbReference>
<dbReference type="GO" id="GO:0016020">
    <property type="term" value="C:membrane"/>
    <property type="evidence" value="ECO:0007669"/>
    <property type="project" value="TreeGrafter"/>
</dbReference>
<dbReference type="Gene3D" id="3.40.50.12780">
    <property type="entry name" value="N-terminal domain of ligase-like"/>
    <property type="match status" value="1"/>
</dbReference>
<dbReference type="SUPFAM" id="SSF56801">
    <property type="entry name" value="Acetyl-CoA synthetase-like"/>
    <property type="match status" value="1"/>
</dbReference>
<dbReference type="InterPro" id="IPR042099">
    <property type="entry name" value="ANL_N_sf"/>
</dbReference>
<dbReference type="EMBL" id="QNZM01000344">
    <property type="protein sequence ID" value="RTZ77485.1"/>
    <property type="molecule type" value="Genomic_DNA"/>
</dbReference>
<dbReference type="PROSITE" id="PS00455">
    <property type="entry name" value="AMP_BINDING"/>
    <property type="match status" value="1"/>
</dbReference>
<evidence type="ECO:0000259" key="4">
    <source>
        <dbReference type="Pfam" id="PF00501"/>
    </source>
</evidence>
<dbReference type="Proteomes" id="UP000286732">
    <property type="component" value="Unassembled WGS sequence"/>
</dbReference>
<dbReference type="AlphaFoldDB" id="A0A432G1N7"/>
<evidence type="ECO:0000256" key="3">
    <source>
        <dbReference type="ARBA" id="ARBA00023098"/>
    </source>
</evidence>
<proteinExistence type="predicted"/>
<keyword evidence="2" id="KW-0276">Fatty acid metabolism</keyword>
<dbReference type="GO" id="GO:0004467">
    <property type="term" value="F:long-chain fatty acid-CoA ligase activity"/>
    <property type="evidence" value="ECO:0007669"/>
    <property type="project" value="TreeGrafter"/>
</dbReference>